<evidence type="ECO:0000313" key="3">
    <source>
        <dbReference type="EMBL" id="DAB38495.1"/>
    </source>
</evidence>
<feature type="transmembrane region" description="Helical" evidence="1">
    <location>
        <begin position="6"/>
        <end position="26"/>
    </location>
</feature>
<proteinExistence type="predicted"/>
<comment type="caution">
    <text evidence="3">The sequence shown here is derived from an EMBL/GenBank/DDBJ whole genome shotgun (WGS) entry which is preliminary data.</text>
</comment>
<keyword evidence="1" id="KW-0812">Transmembrane</keyword>
<gene>
    <name evidence="3" type="ORF">CFH83_05595</name>
</gene>
<protein>
    <recommendedName>
        <fullName evidence="2">DUF374 domain-containing protein</fullName>
    </recommendedName>
</protein>
<name>A0A2D3WF13_9BACT</name>
<reference evidence="3 4" key="1">
    <citation type="journal article" date="2017" name="Front. Microbiol.">
        <title>Comparative Genomic Analysis of the Class Epsilonproteobacteria and Proposed Reclassification to Epsilonbacteraeota (phyl. nov.).</title>
        <authorList>
            <person name="Waite D.W."/>
            <person name="Vanwonterghem I."/>
            <person name="Rinke C."/>
            <person name="Parks D.H."/>
            <person name="Zhang Y."/>
            <person name="Takai K."/>
            <person name="Sievert S.M."/>
            <person name="Simon J."/>
            <person name="Campbell B.J."/>
            <person name="Hanson T.E."/>
            <person name="Woyke T."/>
            <person name="Klotz M.G."/>
            <person name="Hugenholtz P."/>
        </authorList>
    </citation>
    <scope>NUCLEOTIDE SEQUENCE [LARGE SCALE GENOMIC DNA]</scope>
    <source>
        <strain evidence="3">UBA12443</strain>
    </source>
</reference>
<evidence type="ECO:0000313" key="4">
    <source>
        <dbReference type="Proteomes" id="UP000228859"/>
    </source>
</evidence>
<organism evidence="3 4">
    <name type="scientific">Sulfuricurvum kujiense</name>
    <dbReference type="NCBI Taxonomy" id="148813"/>
    <lineage>
        <taxon>Bacteria</taxon>
        <taxon>Pseudomonadati</taxon>
        <taxon>Campylobacterota</taxon>
        <taxon>Epsilonproteobacteria</taxon>
        <taxon>Campylobacterales</taxon>
        <taxon>Sulfurimonadaceae</taxon>
        <taxon>Sulfuricurvum</taxon>
    </lineage>
</organism>
<evidence type="ECO:0000259" key="2">
    <source>
        <dbReference type="Pfam" id="PF04028"/>
    </source>
</evidence>
<keyword evidence="1" id="KW-1133">Transmembrane helix</keyword>
<dbReference type="Pfam" id="PF04028">
    <property type="entry name" value="DUF374"/>
    <property type="match status" value="1"/>
</dbReference>
<dbReference type="InterPro" id="IPR007172">
    <property type="entry name" value="DUF374"/>
</dbReference>
<feature type="domain" description="DUF374" evidence="2">
    <location>
        <begin position="63"/>
        <end position="130"/>
    </location>
</feature>
<evidence type="ECO:0000256" key="1">
    <source>
        <dbReference type="SAM" id="Phobius"/>
    </source>
</evidence>
<keyword evidence="1" id="KW-0472">Membrane</keyword>
<dbReference type="Proteomes" id="UP000228859">
    <property type="component" value="Unassembled WGS sequence"/>
</dbReference>
<dbReference type="CDD" id="cd07983">
    <property type="entry name" value="LPLAT_DUF374-like"/>
    <property type="match status" value="1"/>
</dbReference>
<sequence length="207" mass="23683">MRKELLRTLALWFIPPIGTFLIRLIYLTNTKRFHLPQTIPSEPVIFAFWHGDLLMQPYLYYQFRKEPKANVLISDHFDGQIIARIMRYFKLGTIHGSTTRGGAKVLIQGLKSLSEGYDIGITPDGPKGPRHEMSDGVVIMAQKRNTKVIVYSCVPSKFWQLPSWDKFTVPKPFGTLDFYASEPIDVEGLEMEAAKELIKAKLMEHAL</sequence>
<accession>A0A2D3WF13</accession>
<dbReference type="AlphaFoldDB" id="A0A2D3WF13"/>
<dbReference type="EMBL" id="DLUI01000079">
    <property type="protein sequence ID" value="DAB38495.1"/>
    <property type="molecule type" value="Genomic_DNA"/>
</dbReference>